<dbReference type="GO" id="GO:0009231">
    <property type="term" value="P:riboflavin biosynthetic process"/>
    <property type="evidence" value="ECO:0007669"/>
    <property type="project" value="InterPro"/>
</dbReference>
<dbReference type="OrthoDB" id="7949219at2"/>
<dbReference type="GO" id="GO:0008703">
    <property type="term" value="F:5-amino-6-(5-phosphoribosylamino)uracil reductase activity"/>
    <property type="evidence" value="ECO:0007669"/>
    <property type="project" value="InterPro"/>
</dbReference>
<dbReference type="InterPro" id="IPR050765">
    <property type="entry name" value="Riboflavin_Biosynth_HTPR"/>
</dbReference>
<dbReference type="PANTHER" id="PTHR38011:SF11">
    <property type="entry name" value="2,5-DIAMINO-6-RIBOSYLAMINO-4(3H)-PYRIMIDINONE 5'-PHOSPHATE REDUCTASE"/>
    <property type="match status" value="1"/>
</dbReference>
<gene>
    <name evidence="2" type="ORF">SAMN04490220_2907</name>
</gene>
<dbReference type="Proteomes" id="UP000183407">
    <property type="component" value="Unassembled WGS sequence"/>
</dbReference>
<accession>A0A1H4WE95</accession>
<evidence type="ECO:0000259" key="1">
    <source>
        <dbReference type="Pfam" id="PF01872"/>
    </source>
</evidence>
<dbReference type="AlphaFoldDB" id="A0A1H4WE95"/>
<evidence type="ECO:0000313" key="3">
    <source>
        <dbReference type="Proteomes" id="UP000183407"/>
    </source>
</evidence>
<reference evidence="3" key="1">
    <citation type="submission" date="2016-10" db="EMBL/GenBank/DDBJ databases">
        <authorList>
            <person name="Varghese N."/>
        </authorList>
    </citation>
    <scope>NUCLEOTIDE SEQUENCE [LARGE SCALE GENOMIC DNA]</scope>
    <source>
        <strain evidence="3">DSM 44719</strain>
    </source>
</reference>
<name>A0A1H4WE95_RHOJO</name>
<dbReference type="Pfam" id="PF01872">
    <property type="entry name" value="RibD_C"/>
    <property type="match status" value="1"/>
</dbReference>
<evidence type="ECO:0000313" key="2">
    <source>
        <dbReference type="EMBL" id="SEC90874.1"/>
    </source>
</evidence>
<organism evidence="2 3">
    <name type="scientific">Rhodococcus jostii</name>
    <dbReference type="NCBI Taxonomy" id="132919"/>
    <lineage>
        <taxon>Bacteria</taxon>
        <taxon>Bacillati</taxon>
        <taxon>Actinomycetota</taxon>
        <taxon>Actinomycetes</taxon>
        <taxon>Mycobacteriales</taxon>
        <taxon>Nocardiaceae</taxon>
        <taxon>Rhodococcus</taxon>
    </lineage>
</organism>
<dbReference type="InterPro" id="IPR002734">
    <property type="entry name" value="RibDG_C"/>
</dbReference>
<dbReference type="Gene3D" id="3.40.430.10">
    <property type="entry name" value="Dihydrofolate Reductase, subunit A"/>
    <property type="match status" value="1"/>
</dbReference>
<dbReference type="PANTHER" id="PTHR38011">
    <property type="entry name" value="DIHYDROFOLATE REDUCTASE FAMILY PROTEIN (AFU_ORTHOLOGUE AFUA_8G06820)"/>
    <property type="match status" value="1"/>
</dbReference>
<protein>
    <submittedName>
        <fullName evidence="2">Dihydrofolate reductase</fullName>
    </submittedName>
</protein>
<sequence>MGTLIYSTIMSLDGYIADEDGNFDWAAPDEEVHTFVNELERPVGTYLFGRRMYETMVYWETAQDLAGEPDCIRDFAEMWRAADKVVYSTTVESASSARTRIERNFDPEAVRQLKAQADRSLSVGGPGLATHAFEAGLVDECHVFVTPVVVGGGTRSLPDHVRCGLELLDEHRFDSGVVFLHYRVAA</sequence>
<dbReference type="SUPFAM" id="SSF53597">
    <property type="entry name" value="Dihydrofolate reductase-like"/>
    <property type="match status" value="1"/>
</dbReference>
<dbReference type="InterPro" id="IPR024072">
    <property type="entry name" value="DHFR-like_dom_sf"/>
</dbReference>
<dbReference type="RefSeq" id="WP_074872884.1">
    <property type="nucleotide sequence ID" value="NZ_FNTL01000004.1"/>
</dbReference>
<dbReference type="EMBL" id="FNTL01000004">
    <property type="protein sequence ID" value="SEC90874.1"/>
    <property type="molecule type" value="Genomic_DNA"/>
</dbReference>
<feature type="domain" description="Bacterial bifunctional deaminase-reductase C-terminal" evidence="1">
    <location>
        <begin position="3"/>
        <end position="172"/>
    </location>
</feature>
<proteinExistence type="predicted"/>